<dbReference type="InterPro" id="IPR052521">
    <property type="entry name" value="Cell_div_SPOR-domain"/>
</dbReference>
<keyword evidence="1" id="KW-0812">Transmembrane</keyword>
<dbReference type="AlphaFoldDB" id="A0A212TDU3"/>
<accession>A0A212TDU3</accession>
<dbReference type="InterPro" id="IPR007730">
    <property type="entry name" value="SPOR-like_dom"/>
</dbReference>
<dbReference type="GO" id="GO:0042834">
    <property type="term" value="F:peptidoglycan binding"/>
    <property type="evidence" value="ECO:0007669"/>
    <property type="project" value="InterPro"/>
</dbReference>
<evidence type="ECO:0000313" key="3">
    <source>
        <dbReference type="EMBL" id="SNC63996.1"/>
    </source>
</evidence>
<dbReference type="RefSeq" id="WP_088812846.1">
    <property type="nucleotide sequence ID" value="NZ_FYEX01000001.1"/>
</dbReference>
<keyword evidence="1" id="KW-0472">Membrane</keyword>
<dbReference type="GO" id="GO:0032506">
    <property type="term" value="P:cytokinetic process"/>
    <property type="evidence" value="ECO:0007669"/>
    <property type="project" value="TreeGrafter"/>
</dbReference>
<name>A0A212TDU3_9BURK</name>
<dbReference type="PROSITE" id="PS51724">
    <property type="entry name" value="SPOR"/>
    <property type="match status" value="1"/>
</dbReference>
<gene>
    <name evidence="3" type="ORF">SAMN06295916_1002</name>
</gene>
<protein>
    <submittedName>
        <fullName evidence="3">Sporulation related domain-containing protein</fullName>
    </submittedName>
</protein>
<dbReference type="Pfam" id="PF05036">
    <property type="entry name" value="SPOR"/>
    <property type="match status" value="1"/>
</dbReference>
<reference evidence="3 4" key="1">
    <citation type="submission" date="2017-06" db="EMBL/GenBank/DDBJ databases">
        <authorList>
            <person name="Kim H.J."/>
            <person name="Triplett B.A."/>
        </authorList>
    </citation>
    <scope>NUCLEOTIDE SEQUENCE [LARGE SCALE GENOMIC DNA]</scope>
    <source>
        <strain evidence="3 4">MWH-VicM1</strain>
    </source>
</reference>
<evidence type="ECO:0000313" key="4">
    <source>
        <dbReference type="Proteomes" id="UP000197215"/>
    </source>
</evidence>
<dbReference type="PANTHER" id="PTHR38687:SF1">
    <property type="entry name" value="CELL DIVISION PROTEIN DEDD"/>
    <property type="match status" value="1"/>
</dbReference>
<dbReference type="GO" id="GO:0032153">
    <property type="term" value="C:cell division site"/>
    <property type="evidence" value="ECO:0007669"/>
    <property type="project" value="TreeGrafter"/>
</dbReference>
<dbReference type="PANTHER" id="PTHR38687">
    <property type="entry name" value="CELL DIVISION PROTEIN DEDD-RELATED"/>
    <property type="match status" value="1"/>
</dbReference>
<dbReference type="Proteomes" id="UP000197215">
    <property type="component" value="Unassembled WGS sequence"/>
</dbReference>
<feature type="transmembrane region" description="Helical" evidence="1">
    <location>
        <begin position="20"/>
        <end position="41"/>
    </location>
</feature>
<dbReference type="OrthoDB" id="7063246at2"/>
<dbReference type="GO" id="GO:0030428">
    <property type="term" value="C:cell septum"/>
    <property type="evidence" value="ECO:0007669"/>
    <property type="project" value="TreeGrafter"/>
</dbReference>
<organism evidence="3 4">
    <name type="scientific">Polynucleobacter victoriensis</name>
    <dbReference type="NCBI Taxonomy" id="2049319"/>
    <lineage>
        <taxon>Bacteria</taxon>
        <taxon>Pseudomonadati</taxon>
        <taxon>Pseudomonadota</taxon>
        <taxon>Betaproteobacteria</taxon>
        <taxon>Burkholderiales</taxon>
        <taxon>Burkholderiaceae</taxon>
        <taxon>Polynucleobacter</taxon>
    </lineage>
</organism>
<proteinExistence type="predicted"/>
<feature type="domain" description="SPOR" evidence="2">
    <location>
        <begin position="106"/>
        <end position="185"/>
    </location>
</feature>
<dbReference type="SUPFAM" id="SSF110997">
    <property type="entry name" value="Sporulation related repeat"/>
    <property type="match status" value="1"/>
</dbReference>
<evidence type="ECO:0000259" key="2">
    <source>
        <dbReference type="PROSITE" id="PS51724"/>
    </source>
</evidence>
<keyword evidence="1" id="KW-1133">Transmembrane helix</keyword>
<keyword evidence="4" id="KW-1185">Reference proteome</keyword>
<evidence type="ECO:0000256" key="1">
    <source>
        <dbReference type="SAM" id="Phobius"/>
    </source>
</evidence>
<dbReference type="Gene3D" id="3.30.70.1070">
    <property type="entry name" value="Sporulation related repeat"/>
    <property type="match status" value="1"/>
</dbReference>
<dbReference type="InterPro" id="IPR036680">
    <property type="entry name" value="SPOR-like_sf"/>
</dbReference>
<dbReference type="EMBL" id="FYEX01000001">
    <property type="protein sequence ID" value="SNC63996.1"/>
    <property type="molecule type" value="Genomic_DNA"/>
</dbReference>
<sequence>MNTNKQTDNRLQNKSSGGTLMGFVLGLLLGLAIAVGVAVTLTKGAPEPKLNLRAPELNGKAKPAEAIEEGEVQVEEKPNLNKSLQSKVPLPSEVAGKDPIANIAAATQGPEYWLQTGAFRNQDEAQRQKATLAMQGLEALISEREVEGAVLWRVRVGPFVLQEDVAKARSRLQGAGIAATVIRINKNN</sequence>